<keyword evidence="4" id="KW-0378">Hydrolase</keyword>
<accession>A0A1F5UNF7</accession>
<name>A0A1F5UNF7_FRAXR</name>
<dbReference type="InterPro" id="IPR000819">
    <property type="entry name" value="Peptidase_M17_C"/>
</dbReference>
<organism evidence="6 7">
    <name type="scientific">Fraserbacteria sp. (strain RBG_16_55_9)</name>
    <dbReference type="NCBI Taxonomy" id="1817864"/>
    <lineage>
        <taxon>Bacteria</taxon>
        <taxon>Candidatus Fraseribacteriota</taxon>
    </lineage>
</organism>
<dbReference type="SUPFAM" id="SSF53187">
    <property type="entry name" value="Zn-dependent exopeptidases"/>
    <property type="match status" value="1"/>
</dbReference>
<sequence length="125" mass="13403">MALGKEAAGLFSNSSELVEKLEAASRASGERVWELPLYEEYKRLIKSDVADIGNSVLARGGSPQAGAPAGAVFLQEFVSYPWAHLDIAGTAYDVETRAYNPKGATGYGVRLLTQLLLNEVGRSMP</sequence>
<evidence type="ECO:0000313" key="6">
    <source>
        <dbReference type="EMBL" id="OGF52718.1"/>
    </source>
</evidence>
<dbReference type="AlphaFoldDB" id="A0A1F5UNF7"/>
<evidence type="ECO:0000256" key="3">
    <source>
        <dbReference type="ARBA" id="ARBA00022670"/>
    </source>
</evidence>
<gene>
    <name evidence="6" type="ORF">A2Z21_08020</name>
</gene>
<keyword evidence="2" id="KW-0031">Aminopeptidase</keyword>
<dbReference type="Proteomes" id="UP000179157">
    <property type="component" value="Unassembled WGS sequence"/>
</dbReference>
<dbReference type="Gene3D" id="3.40.630.10">
    <property type="entry name" value="Zn peptidases"/>
    <property type="match status" value="1"/>
</dbReference>
<comment type="similarity">
    <text evidence="1">Belongs to the peptidase M17 family.</text>
</comment>
<dbReference type="Pfam" id="PF00883">
    <property type="entry name" value="Peptidase_M17"/>
    <property type="match status" value="1"/>
</dbReference>
<dbReference type="STRING" id="1817864.A2Z21_08020"/>
<evidence type="ECO:0000313" key="7">
    <source>
        <dbReference type="Proteomes" id="UP000179157"/>
    </source>
</evidence>
<dbReference type="EMBL" id="MFGX01000130">
    <property type="protein sequence ID" value="OGF52718.1"/>
    <property type="molecule type" value="Genomic_DNA"/>
</dbReference>
<dbReference type="GO" id="GO:0070006">
    <property type="term" value="F:metalloaminopeptidase activity"/>
    <property type="evidence" value="ECO:0007669"/>
    <property type="project" value="InterPro"/>
</dbReference>
<feature type="domain" description="Cytosol aminopeptidase" evidence="5">
    <location>
        <begin position="1"/>
        <end position="112"/>
    </location>
</feature>
<evidence type="ECO:0000256" key="4">
    <source>
        <dbReference type="ARBA" id="ARBA00022801"/>
    </source>
</evidence>
<dbReference type="PANTHER" id="PTHR11963">
    <property type="entry name" value="LEUCINE AMINOPEPTIDASE-RELATED"/>
    <property type="match status" value="1"/>
</dbReference>
<dbReference type="InterPro" id="IPR011356">
    <property type="entry name" value="Leucine_aapep/pepB"/>
</dbReference>
<evidence type="ECO:0000256" key="2">
    <source>
        <dbReference type="ARBA" id="ARBA00022438"/>
    </source>
</evidence>
<comment type="caution">
    <text evidence="6">The sequence shown here is derived from an EMBL/GenBank/DDBJ whole genome shotgun (WGS) entry which is preliminary data.</text>
</comment>
<evidence type="ECO:0000259" key="5">
    <source>
        <dbReference type="Pfam" id="PF00883"/>
    </source>
</evidence>
<dbReference type="PANTHER" id="PTHR11963:SF23">
    <property type="entry name" value="CYTOSOL AMINOPEPTIDASE"/>
    <property type="match status" value="1"/>
</dbReference>
<dbReference type="GO" id="GO:0005737">
    <property type="term" value="C:cytoplasm"/>
    <property type="evidence" value="ECO:0007669"/>
    <property type="project" value="InterPro"/>
</dbReference>
<reference evidence="6 7" key="1">
    <citation type="journal article" date="2016" name="Nat. Commun.">
        <title>Thousands of microbial genomes shed light on interconnected biogeochemical processes in an aquifer system.</title>
        <authorList>
            <person name="Anantharaman K."/>
            <person name="Brown C.T."/>
            <person name="Hug L.A."/>
            <person name="Sharon I."/>
            <person name="Castelle C.J."/>
            <person name="Probst A.J."/>
            <person name="Thomas B.C."/>
            <person name="Singh A."/>
            <person name="Wilkins M.J."/>
            <person name="Karaoz U."/>
            <person name="Brodie E.L."/>
            <person name="Williams K.H."/>
            <person name="Hubbard S.S."/>
            <person name="Banfield J.F."/>
        </authorList>
    </citation>
    <scope>NUCLEOTIDE SEQUENCE [LARGE SCALE GENOMIC DNA]</scope>
    <source>
        <strain evidence="7">RBG_16_55_9</strain>
    </source>
</reference>
<proteinExistence type="inferred from homology"/>
<protein>
    <recommendedName>
        <fullName evidence="5">Cytosol aminopeptidase domain-containing protein</fullName>
    </recommendedName>
</protein>
<dbReference type="GO" id="GO:0006508">
    <property type="term" value="P:proteolysis"/>
    <property type="evidence" value="ECO:0007669"/>
    <property type="project" value="UniProtKB-KW"/>
</dbReference>
<evidence type="ECO:0000256" key="1">
    <source>
        <dbReference type="ARBA" id="ARBA00009528"/>
    </source>
</evidence>
<keyword evidence="3" id="KW-0645">Protease</keyword>
<dbReference type="GO" id="GO:0030145">
    <property type="term" value="F:manganese ion binding"/>
    <property type="evidence" value="ECO:0007669"/>
    <property type="project" value="InterPro"/>
</dbReference>